<dbReference type="Gene3D" id="1.10.10.2120">
    <property type="match status" value="1"/>
</dbReference>
<evidence type="ECO:0000259" key="1">
    <source>
        <dbReference type="Pfam" id="PF03417"/>
    </source>
</evidence>
<dbReference type="Pfam" id="PF03417">
    <property type="entry name" value="AAT"/>
    <property type="match status" value="1"/>
</dbReference>
<dbReference type="InterPro" id="IPR005079">
    <property type="entry name" value="Peptidase_C45_hydrolase"/>
</dbReference>
<reference evidence="2 3" key="1">
    <citation type="submission" date="2018-08" db="EMBL/GenBank/DDBJ databases">
        <title>A genome reference for cultivated species of the human gut microbiota.</title>
        <authorList>
            <person name="Zou Y."/>
            <person name="Xue W."/>
            <person name="Luo G."/>
        </authorList>
    </citation>
    <scope>NUCLEOTIDE SEQUENCE [LARGE SCALE GENOMIC DNA]</scope>
    <source>
        <strain evidence="2 3">OM02-6</strain>
    </source>
</reference>
<dbReference type="AlphaFoldDB" id="A0A3E5FPS6"/>
<dbReference type="NCBIfam" id="NF040521">
    <property type="entry name" value="C45_proenzyme"/>
    <property type="match status" value="1"/>
</dbReference>
<dbReference type="Gene3D" id="3.60.60.10">
    <property type="entry name" value="Penicillin V Acylase, Chain A"/>
    <property type="match status" value="1"/>
</dbReference>
<accession>A0A3E5FPS6</accession>
<protein>
    <submittedName>
        <fullName evidence="2">Linear amide C-N hydrolase</fullName>
    </submittedName>
</protein>
<comment type="caution">
    <text evidence="2">The sequence shown here is derived from an EMBL/GenBank/DDBJ whole genome shotgun (WGS) entry which is preliminary data.</text>
</comment>
<name>A0A3E5FPS6_9FIRM</name>
<dbReference type="InterPro" id="IPR047794">
    <property type="entry name" value="C45_proenzyme-like"/>
</dbReference>
<keyword evidence="2" id="KW-0378">Hydrolase</keyword>
<dbReference type="InterPro" id="IPR029055">
    <property type="entry name" value="Ntn_hydrolases_N"/>
</dbReference>
<dbReference type="PANTHER" id="PTHR34180">
    <property type="entry name" value="PEPTIDASE C45"/>
    <property type="match status" value="1"/>
</dbReference>
<dbReference type="EMBL" id="QSVF01000014">
    <property type="protein sequence ID" value="RGO09746.1"/>
    <property type="molecule type" value="Genomic_DNA"/>
</dbReference>
<organism evidence="2 3">
    <name type="scientific">Thomasclavelia spiroformis</name>
    <dbReference type="NCBI Taxonomy" id="29348"/>
    <lineage>
        <taxon>Bacteria</taxon>
        <taxon>Bacillati</taxon>
        <taxon>Bacillota</taxon>
        <taxon>Erysipelotrichia</taxon>
        <taxon>Erysipelotrichales</taxon>
        <taxon>Coprobacillaceae</taxon>
        <taxon>Thomasclavelia</taxon>
    </lineage>
</organism>
<evidence type="ECO:0000313" key="3">
    <source>
        <dbReference type="Proteomes" id="UP000261087"/>
    </source>
</evidence>
<dbReference type="RefSeq" id="WP_117604966.1">
    <property type="nucleotide sequence ID" value="NZ_CAXVJN010000061.1"/>
</dbReference>
<gene>
    <name evidence="2" type="ORF">DXB31_06795</name>
</gene>
<dbReference type="InterPro" id="IPR047801">
    <property type="entry name" value="Peptidase_C45"/>
</dbReference>
<dbReference type="GO" id="GO:0016787">
    <property type="term" value="F:hydrolase activity"/>
    <property type="evidence" value="ECO:0007669"/>
    <property type="project" value="UniProtKB-KW"/>
</dbReference>
<feature type="domain" description="Peptidase C45 hydrolase" evidence="1">
    <location>
        <begin position="101"/>
        <end position="320"/>
    </location>
</feature>
<proteinExistence type="predicted"/>
<dbReference type="PANTHER" id="PTHR34180:SF1">
    <property type="entry name" value="BETA-ALANYL-DOPAMINE_CARCININE HYDROLASE"/>
    <property type="match status" value="1"/>
</dbReference>
<sequence>MYHGRFKGSHYECGYHWGALLYKNNKIITNQATFIINDKRKTFVKKCIPIYQKYYPEILNEIKGIADGQKISYEEMLTFLLSMYCFEFNNKCTCLAISDESNIVFGRNSDFLIELEKLYMNCLYSLDNGYAFNANTTAFVEMEDGVNEYGLAVGLTFIYPQNIIPGFNAGMLVRYLLEKCKTVKEAISFLKEVPIASNQTITLADSVGDIVVVECNSQKVVIINPLENENYVATANNFNSLQMKKYFHYNIDDWNSSLRNQVANYALKTNHLSKKLVFEILSGKYGFMCQYDRKKGADTVWSVVYDLKNKKIYRVEGNPSRKNIKKINVLVFYIDSVINKARMNIYVRAFKM</sequence>
<evidence type="ECO:0000313" key="2">
    <source>
        <dbReference type="EMBL" id="RGO09746.1"/>
    </source>
</evidence>
<dbReference type="SUPFAM" id="SSF56235">
    <property type="entry name" value="N-terminal nucleophile aminohydrolases (Ntn hydrolases)"/>
    <property type="match status" value="1"/>
</dbReference>
<dbReference type="Proteomes" id="UP000261087">
    <property type="component" value="Unassembled WGS sequence"/>
</dbReference>